<evidence type="ECO:0000313" key="3">
    <source>
        <dbReference type="Proteomes" id="UP001345219"/>
    </source>
</evidence>
<sequence length="284" mass="31378">MDTVVEESDGGRCDSPLQPCLSFDSYAAGGLADVAGRVCREEELASNPELASSGFREQPDDEDEDDDFEFVSLFKNSDQLVIGGPVYPVFNRDVICGPREGEERCSIKIPLKSLFLEDRDPLSCSSSEADELDGVPEGSYCVWNPRLAVEELQPSPPRCKKSNSTGSCSKRWRFRDLLRRSNSDGKDSSVFLTPTTSISASKEPRHEAPPPKEKRALNSEAKYPAKGKPPAKDRVSASAHGAFYARNRAAVKENDRRRSYLPYRRDLVGFFAAVNGLSRSFPSL</sequence>
<dbReference type="EMBL" id="JAXIOK010000010">
    <property type="protein sequence ID" value="KAK4760312.1"/>
    <property type="molecule type" value="Genomic_DNA"/>
</dbReference>
<evidence type="ECO:0000313" key="2">
    <source>
        <dbReference type="EMBL" id="KAK4760312.1"/>
    </source>
</evidence>
<gene>
    <name evidence="2" type="ORF">SAY87_005205</name>
</gene>
<feature type="region of interest" description="Disordered" evidence="1">
    <location>
        <begin position="44"/>
        <end position="65"/>
    </location>
</feature>
<accession>A0AAN7KAF0</accession>
<keyword evidence="3" id="KW-1185">Reference proteome</keyword>
<feature type="compositionally biased region" description="Basic and acidic residues" evidence="1">
    <location>
        <begin position="202"/>
        <end position="217"/>
    </location>
</feature>
<reference evidence="2 3" key="1">
    <citation type="journal article" date="2023" name="Hortic Res">
        <title>Pangenome of water caltrop reveals structural variations and asymmetric subgenome divergence after allopolyploidization.</title>
        <authorList>
            <person name="Zhang X."/>
            <person name="Chen Y."/>
            <person name="Wang L."/>
            <person name="Yuan Y."/>
            <person name="Fang M."/>
            <person name="Shi L."/>
            <person name="Lu R."/>
            <person name="Comes H.P."/>
            <person name="Ma Y."/>
            <person name="Chen Y."/>
            <person name="Huang G."/>
            <person name="Zhou Y."/>
            <person name="Zheng Z."/>
            <person name="Qiu Y."/>
        </authorList>
    </citation>
    <scope>NUCLEOTIDE SEQUENCE [LARGE SCALE GENOMIC DNA]</scope>
    <source>
        <tissue evidence="2">Roots</tissue>
    </source>
</reference>
<dbReference type="Pfam" id="PF07816">
    <property type="entry name" value="DUF1645"/>
    <property type="match status" value="1"/>
</dbReference>
<feature type="region of interest" description="Disordered" evidence="1">
    <location>
        <begin position="183"/>
        <end position="239"/>
    </location>
</feature>
<organism evidence="2 3">
    <name type="scientific">Trapa incisa</name>
    <dbReference type="NCBI Taxonomy" id="236973"/>
    <lineage>
        <taxon>Eukaryota</taxon>
        <taxon>Viridiplantae</taxon>
        <taxon>Streptophyta</taxon>
        <taxon>Embryophyta</taxon>
        <taxon>Tracheophyta</taxon>
        <taxon>Spermatophyta</taxon>
        <taxon>Magnoliopsida</taxon>
        <taxon>eudicotyledons</taxon>
        <taxon>Gunneridae</taxon>
        <taxon>Pentapetalae</taxon>
        <taxon>rosids</taxon>
        <taxon>malvids</taxon>
        <taxon>Myrtales</taxon>
        <taxon>Lythraceae</taxon>
        <taxon>Trapa</taxon>
    </lineage>
</organism>
<proteinExistence type="predicted"/>
<evidence type="ECO:0000256" key="1">
    <source>
        <dbReference type="SAM" id="MobiDB-lite"/>
    </source>
</evidence>
<dbReference type="Proteomes" id="UP001345219">
    <property type="component" value="Chromosome 5"/>
</dbReference>
<feature type="compositionally biased region" description="Polar residues" evidence="1">
    <location>
        <begin position="190"/>
        <end position="200"/>
    </location>
</feature>
<protein>
    <submittedName>
        <fullName evidence="2">Uncharacterized protein</fullName>
    </submittedName>
</protein>
<name>A0AAN7KAF0_9MYRT</name>
<dbReference type="AlphaFoldDB" id="A0AAN7KAF0"/>
<comment type="caution">
    <text evidence="2">The sequence shown here is derived from an EMBL/GenBank/DDBJ whole genome shotgun (WGS) entry which is preliminary data.</text>
</comment>
<dbReference type="PANTHER" id="PTHR33095:SF101">
    <property type="entry name" value="DUF1645 DOMAIN-CONTAINING PROTEIN"/>
    <property type="match status" value="1"/>
</dbReference>
<dbReference type="PANTHER" id="PTHR33095">
    <property type="entry name" value="OS07G0619500 PROTEIN"/>
    <property type="match status" value="1"/>
</dbReference>
<dbReference type="InterPro" id="IPR012442">
    <property type="entry name" value="DUF1645_plant"/>
</dbReference>